<evidence type="ECO:0000256" key="6">
    <source>
        <dbReference type="ARBA" id="ARBA00022989"/>
    </source>
</evidence>
<evidence type="ECO:0000256" key="1">
    <source>
        <dbReference type="ARBA" id="ARBA00001350"/>
    </source>
</evidence>
<dbReference type="EMBL" id="JBGFUD010000344">
    <property type="protein sequence ID" value="MFH4974321.1"/>
    <property type="molecule type" value="Genomic_DNA"/>
</dbReference>
<evidence type="ECO:0000256" key="9">
    <source>
        <dbReference type="ARBA" id="ARBA00045828"/>
    </source>
</evidence>
<feature type="transmembrane region" description="Helical" evidence="10">
    <location>
        <begin position="196"/>
        <end position="214"/>
    </location>
</feature>
<evidence type="ECO:0000313" key="12">
    <source>
        <dbReference type="EMBL" id="MFH4974321.1"/>
    </source>
</evidence>
<comment type="function">
    <text evidence="9">Zinc metalloprotease that mediates intramembrane proteolysis of proteins such as ATF6, ATF6B, SREBF1/SREBP1 and SREBF2/SREBP2. Catalyzes the second step in the proteolytic activation of the sterol regulatory element-binding proteins (SREBPs) SREBF1/SREBP1 and SREBF2/SREBP2: cleaves SREBPs within the first transmembrane segment, thereby releasing the N-terminal segment with a portion of the transmembrane segment attached. Mature N-terminal SREBP fragments shuttle to the nucleus and activate gene transcription. Also mediates the second step in the proteolytic activation of the cyclic AMP-dependent transcription factor ATF-6 (ATF6 and ATF6B). Involved in intramembrane proteolysis during bone formation. In astrocytes and osteoblasts, upon DNA damage and ER stress, mediates the second step of the regulated intramembrane proteolytic activation of the transcription factor CREB3L1, leading to the inhibition of cell-cycle progression.</text>
</comment>
<dbReference type="PANTHER" id="PTHR13325:SF3">
    <property type="entry name" value="MEMBRANE-BOUND TRANSCRIPTION FACTOR SITE-2 PROTEASE"/>
    <property type="match status" value="1"/>
</dbReference>
<name>A0ABD6EA74_9BILA</name>
<evidence type="ECO:0000256" key="3">
    <source>
        <dbReference type="ARBA" id="ARBA00012347"/>
    </source>
</evidence>
<dbReference type="PANTHER" id="PTHR13325">
    <property type="entry name" value="PROTEASE M50 MEMBRANE-BOUND TRANSCRIPTION FACTOR SITE 2 PROTEASE"/>
    <property type="match status" value="1"/>
</dbReference>
<accession>A0ABD6EA74</accession>
<dbReference type="Proteomes" id="UP001608902">
    <property type="component" value="Unassembled WGS sequence"/>
</dbReference>
<dbReference type="InterPro" id="IPR001193">
    <property type="entry name" value="MBTPS2"/>
</dbReference>
<comment type="catalytic activity">
    <reaction evidence="1">
        <text>Cleaves several transcription factors that are type-2 transmembrane proteins within membrane-spanning domains. Known substrates include sterol regulatory element-binding protein (SREBP) -1, SREBP-2 and forms of the transcriptional activator ATF6. SREBP-2 is cleaved at the site 477-DRSRILL-|-CVLTFLCLSFNPLTSLLQWGGA-505. The residues Asn-Pro, 11 residues distal to the site of cleavage in the membrane-spanning domain, are important for cleavage by S2P endopeptidase. Replacement of either of these residues does not prevent cleavage, but there is no cleavage if both of these residues are replaced.</text>
        <dbReference type="EC" id="3.4.24.85"/>
    </reaction>
</comment>
<organism evidence="12 13">
    <name type="scientific">Gnathostoma spinigerum</name>
    <dbReference type="NCBI Taxonomy" id="75299"/>
    <lineage>
        <taxon>Eukaryota</taxon>
        <taxon>Metazoa</taxon>
        <taxon>Ecdysozoa</taxon>
        <taxon>Nematoda</taxon>
        <taxon>Chromadorea</taxon>
        <taxon>Rhabditida</taxon>
        <taxon>Spirurina</taxon>
        <taxon>Gnathostomatomorpha</taxon>
        <taxon>Gnathostomatoidea</taxon>
        <taxon>Gnathostomatidae</taxon>
        <taxon>Gnathostoma</taxon>
    </lineage>
</organism>
<evidence type="ECO:0000256" key="4">
    <source>
        <dbReference type="ARBA" id="ARBA00014400"/>
    </source>
</evidence>
<dbReference type="EC" id="3.4.24.85" evidence="3"/>
<gene>
    <name evidence="12" type="ORF">AB6A40_001030</name>
</gene>
<evidence type="ECO:0000256" key="10">
    <source>
        <dbReference type="SAM" id="Phobius"/>
    </source>
</evidence>
<proteinExistence type="predicted"/>
<dbReference type="GO" id="GO:0012505">
    <property type="term" value="C:endomembrane system"/>
    <property type="evidence" value="ECO:0007669"/>
    <property type="project" value="UniProtKB-SubCell"/>
</dbReference>
<dbReference type="AlphaFoldDB" id="A0ABD6EA74"/>
<dbReference type="InterPro" id="IPR008915">
    <property type="entry name" value="Peptidase_M50"/>
</dbReference>
<comment type="caution">
    <text evidence="12">The sequence shown here is derived from an EMBL/GenBank/DDBJ whole genome shotgun (WGS) entry which is preliminary data.</text>
</comment>
<protein>
    <recommendedName>
        <fullName evidence="4">Membrane-bound transcription factor site-2 protease</fullName>
        <ecNumber evidence="3">3.4.24.85</ecNumber>
    </recommendedName>
    <alternativeName>
        <fullName evidence="8">Endopeptidase S2P</fullName>
    </alternativeName>
</protein>
<evidence type="ECO:0000313" key="13">
    <source>
        <dbReference type="Proteomes" id="UP001608902"/>
    </source>
</evidence>
<keyword evidence="5 10" id="KW-0812">Transmembrane</keyword>
<evidence type="ECO:0000256" key="5">
    <source>
        <dbReference type="ARBA" id="ARBA00022692"/>
    </source>
</evidence>
<dbReference type="PRINTS" id="PR01000">
    <property type="entry name" value="SREBPS2PTASE"/>
</dbReference>
<keyword evidence="6 10" id="KW-1133">Transmembrane helix</keyword>
<evidence type="ECO:0000256" key="7">
    <source>
        <dbReference type="ARBA" id="ARBA00023136"/>
    </source>
</evidence>
<evidence type="ECO:0000259" key="11">
    <source>
        <dbReference type="Pfam" id="PF02163"/>
    </source>
</evidence>
<feature type="transmembrane region" description="Helical" evidence="10">
    <location>
        <begin position="81"/>
        <end position="105"/>
    </location>
</feature>
<dbReference type="Pfam" id="PF02163">
    <property type="entry name" value="Peptidase_M50"/>
    <property type="match status" value="1"/>
</dbReference>
<keyword evidence="13" id="KW-1185">Reference proteome</keyword>
<feature type="transmembrane region" description="Helical" evidence="10">
    <location>
        <begin position="166"/>
        <end position="184"/>
    </location>
</feature>
<feature type="domain" description="Peptidase M50" evidence="11">
    <location>
        <begin position="175"/>
        <end position="312"/>
    </location>
</feature>
<evidence type="ECO:0000256" key="8">
    <source>
        <dbReference type="ARBA" id="ARBA00032658"/>
    </source>
</evidence>
<feature type="transmembrane region" description="Helical" evidence="10">
    <location>
        <begin position="234"/>
        <end position="253"/>
    </location>
</feature>
<sequence>MYLTTVISLFLGAWSLVLLLDFYLKSHGIKFYLDFVDRVGLTVSPFYVRFYTSRFHYSLVPQRSSTLVSPEYPHRFRTVSIWFTVGAFIALLCFILITSYLTVLICVEGNSFFERNSFAVSVQHTLPMSSISGIKNNHRVTMSKNNGPRKKNNSGGLIPIVPGVNVPWNDVPLLFLVLVIAGIVHEMGHAWAARDAFIPVDGFGVFILAIYPGAFTEIESDALARATCAQKMRIFGAGIWHNLILSLTGFLVLQSLPLLMYPLYDQSGGVMVENVNSRSGLSGLGGLKRGHIISAINSCHVDNKYDYEKCIREEKVNRNQISGYCVPKRLVDAGLAHVYEVVEGEIQCCEEFANASVSNLCFYYPNLSSHSAGKPTRNSAVMHKYPVFPSKGGHKVSKAPLFGDLLGIRVRTKRSNRIKRGIELDPNLKEIADQGGSKVSPPFTKITSEVSKENISERSFMDENTLSCLPARYVTDHQRCINSSECSFIGGLANERRCVHPALFNGTFLIRISVGKNHRPVMFIGSVDELLFFVSLSNYVPRFFFSPQWLPVIIDLFLRYLTSISLAMALINAVPCYGLDGQFMSSILVEYIFRNCSQSRRRQINNSVLLYGSVFSGDTVFELSSSSGIHGLIKWEWHYISL</sequence>
<feature type="transmembrane region" description="Helical" evidence="10">
    <location>
        <begin position="6"/>
        <end position="24"/>
    </location>
</feature>
<comment type="subcellular location">
    <subcellularLocation>
        <location evidence="2">Endomembrane system</location>
        <topology evidence="2">Multi-pass membrane protein</topology>
    </subcellularLocation>
</comment>
<keyword evidence="7 10" id="KW-0472">Membrane</keyword>
<reference evidence="12 13" key="1">
    <citation type="submission" date="2024-08" db="EMBL/GenBank/DDBJ databases">
        <title>Gnathostoma spinigerum genome.</title>
        <authorList>
            <person name="Gonzalez-Bertolin B."/>
            <person name="Monzon S."/>
            <person name="Zaballos A."/>
            <person name="Jimenez P."/>
            <person name="Dekumyoy P."/>
            <person name="Varona S."/>
            <person name="Cuesta I."/>
            <person name="Sumanam S."/>
            <person name="Adisakwattana P."/>
            <person name="Gasser R.B."/>
            <person name="Hernandez-Gonzalez A."/>
            <person name="Young N.D."/>
            <person name="Perteguer M.J."/>
        </authorList>
    </citation>
    <scope>NUCLEOTIDE SEQUENCE [LARGE SCALE GENOMIC DNA]</scope>
    <source>
        <strain evidence="12">AL3</strain>
        <tissue evidence="12">Liver</tissue>
    </source>
</reference>
<evidence type="ECO:0000256" key="2">
    <source>
        <dbReference type="ARBA" id="ARBA00004127"/>
    </source>
</evidence>